<evidence type="ECO:0000313" key="3">
    <source>
        <dbReference type="Proteomes" id="UP000287033"/>
    </source>
</evidence>
<dbReference type="PANTHER" id="PTHR12245">
    <property type="entry name" value="SPRY DOMAIN CONTAINING SOCS BOX PROTEIN"/>
    <property type="match status" value="1"/>
</dbReference>
<dbReference type="STRING" id="137246.A0A401TFF6"/>
<dbReference type="Gene3D" id="2.60.120.920">
    <property type="match status" value="1"/>
</dbReference>
<dbReference type="OMA" id="WGWELGR"/>
<gene>
    <name evidence="2" type="ORF">chiPu_0025017</name>
</gene>
<dbReference type="Proteomes" id="UP000287033">
    <property type="component" value="Unassembled WGS sequence"/>
</dbReference>
<dbReference type="EMBL" id="BEZZ01050643">
    <property type="protein sequence ID" value="GCC41384.1"/>
    <property type="molecule type" value="Genomic_DNA"/>
</dbReference>
<dbReference type="GO" id="GO:0016567">
    <property type="term" value="P:protein ubiquitination"/>
    <property type="evidence" value="ECO:0007669"/>
    <property type="project" value="UniProtKB-ARBA"/>
</dbReference>
<dbReference type="GO" id="GO:0043161">
    <property type="term" value="P:proteasome-mediated ubiquitin-dependent protein catabolic process"/>
    <property type="evidence" value="ECO:0007669"/>
    <property type="project" value="TreeGrafter"/>
</dbReference>
<dbReference type="Pfam" id="PF00622">
    <property type="entry name" value="SPRY"/>
    <property type="match status" value="1"/>
</dbReference>
<protein>
    <recommendedName>
        <fullName evidence="1">B30.2/SPRY domain-containing protein</fullName>
    </recommendedName>
</protein>
<evidence type="ECO:0000259" key="1">
    <source>
        <dbReference type="PROSITE" id="PS50188"/>
    </source>
</evidence>
<name>A0A401TFF6_CHIPU</name>
<feature type="domain" description="B30.2/SPRY" evidence="1">
    <location>
        <begin position="38"/>
        <end position="231"/>
    </location>
</feature>
<proteinExistence type="predicted"/>
<dbReference type="InterPro" id="IPR001870">
    <property type="entry name" value="B30.2/SPRY"/>
</dbReference>
<dbReference type="GO" id="GO:0019005">
    <property type="term" value="C:SCF ubiquitin ligase complex"/>
    <property type="evidence" value="ECO:0007669"/>
    <property type="project" value="TreeGrafter"/>
</dbReference>
<evidence type="ECO:0000313" key="2">
    <source>
        <dbReference type="EMBL" id="GCC41384.1"/>
    </source>
</evidence>
<dbReference type="InterPro" id="IPR043136">
    <property type="entry name" value="B30.2/SPRY_sf"/>
</dbReference>
<dbReference type="AlphaFoldDB" id="A0A401TFF6"/>
<dbReference type="OrthoDB" id="9947453at2759"/>
<accession>A0A401TFF6</accession>
<keyword evidence="3" id="KW-1185">Reference proteome</keyword>
<reference evidence="2 3" key="1">
    <citation type="journal article" date="2018" name="Nat. Ecol. Evol.">
        <title>Shark genomes provide insights into elasmobranch evolution and the origin of vertebrates.</title>
        <authorList>
            <person name="Hara Y"/>
            <person name="Yamaguchi K"/>
            <person name="Onimaru K"/>
            <person name="Kadota M"/>
            <person name="Koyanagi M"/>
            <person name="Keeley SD"/>
            <person name="Tatsumi K"/>
            <person name="Tanaka K"/>
            <person name="Motone F"/>
            <person name="Kageyama Y"/>
            <person name="Nozu R"/>
            <person name="Adachi N"/>
            <person name="Nishimura O"/>
            <person name="Nakagawa R"/>
            <person name="Tanegashima C"/>
            <person name="Kiyatake I"/>
            <person name="Matsumoto R"/>
            <person name="Murakumo K"/>
            <person name="Nishida K"/>
            <person name="Terakita A"/>
            <person name="Kuratani S"/>
            <person name="Sato K"/>
            <person name="Hyodo S Kuraku.S."/>
        </authorList>
    </citation>
    <scope>NUCLEOTIDE SEQUENCE [LARGE SCALE GENOMIC DNA]</scope>
</reference>
<dbReference type="InterPro" id="IPR013320">
    <property type="entry name" value="ConA-like_dom_sf"/>
</dbReference>
<organism evidence="2 3">
    <name type="scientific">Chiloscyllium punctatum</name>
    <name type="common">Brownbanded bambooshark</name>
    <name type="synonym">Hemiscyllium punctatum</name>
    <dbReference type="NCBI Taxonomy" id="137246"/>
    <lineage>
        <taxon>Eukaryota</taxon>
        <taxon>Metazoa</taxon>
        <taxon>Chordata</taxon>
        <taxon>Craniata</taxon>
        <taxon>Vertebrata</taxon>
        <taxon>Chondrichthyes</taxon>
        <taxon>Elasmobranchii</taxon>
        <taxon>Galeomorphii</taxon>
        <taxon>Galeoidea</taxon>
        <taxon>Orectolobiformes</taxon>
        <taxon>Hemiscylliidae</taxon>
        <taxon>Chiloscyllium</taxon>
    </lineage>
</organism>
<sequence length="233" mass="25825">MGLKLIKPVREETEQTNWRQRLQQFKGWHVPTPANLDLLLDLPPVPMEVQLCHAWSRWDRSPNMCQPEGATVYSGLTVRRKRVQDSTDCARGSVGYSRGLHVWRVRWPPGERGSHAAIGVGTAHAPLHHDSYRVLLGGEDGESWGWELGANRLHGGGRDGRRYPEVAEEPLPVPESFLAVLDCDGGTLSFLVDGVYLGVAFDGLKGKTLYPMVSCVWGNASITLTYLNGLESK</sequence>
<dbReference type="PANTHER" id="PTHR12245:SF15">
    <property type="entry name" value="SPRY DOMAIN-CONTAINING SOCS BOX PROTEIN 2-LIKE ISOFORM X1"/>
    <property type="match status" value="1"/>
</dbReference>
<dbReference type="InterPro" id="IPR050672">
    <property type="entry name" value="FBXO45-Fsn/SPSB_families"/>
</dbReference>
<dbReference type="SMART" id="SM00449">
    <property type="entry name" value="SPRY"/>
    <property type="match status" value="1"/>
</dbReference>
<comment type="caution">
    <text evidence="2">The sequence shown here is derived from an EMBL/GenBank/DDBJ whole genome shotgun (WGS) entry which is preliminary data.</text>
</comment>
<dbReference type="PROSITE" id="PS50188">
    <property type="entry name" value="B302_SPRY"/>
    <property type="match status" value="1"/>
</dbReference>
<dbReference type="InterPro" id="IPR003877">
    <property type="entry name" value="SPRY_dom"/>
</dbReference>
<dbReference type="SUPFAM" id="SSF49899">
    <property type="entry name" value="Concanavalin A-like lectins/glucanases"/>
    <property type="match status" value="1"/>
</dbReference>